<gene>
    <name evidence="1" type="ORF">PM10SUCC1_33060</name>
</gene>
<keyword evidence="2" id="KW-1185">Reference proteome</keyword>
<dbReference type="Proteomes" id="UP001144471">
    <property type="component" value="Unassembled WGS sequence"/>
</dbReference>
<evidence type="ECO:0000313" key="2">
    <source>
        <dbReference type="Proteomes" id="UP001144471"/>
    </source>
</evidence>
<name>A0A9W6GPY3_9FUSO</name>
<dbReference type="EMBL" id="BSDY01000024">
    <property type="protein sequence ID" value="GLI57792.1"/>
    <property type="molecule type" value="Genomic_DNA"/>
</dbReference>
<organism evidence="1 2">
    <name type="scientific">Propionigenium maris DSM 9537</name>
    <dbReference type="NCBI Taxonomy" id="1123000"/>
    <lineage>
        <taxon>Bacteria</taxon>
        <taxon>Fusobacteriati</taxon>
        <taxon>Fusobacteriota</taxon>
        <taxon>Fusobacteriia</taxon>
        <taxon>Fusobacteriales</taxon>
        <taxon>Fusobacteriaceae</taxon>
        <taxon>Propionigenium</taxon>
    </lineage>
</organism>
<proteinExistence type="predicted"/>
<comment type="caution">
    <text evidence="1">The sequence shown here is derived from an EMBL/GenBank/DDBJ whole genome shotgun (WGS) entry which is preliminary data.</text>
</comment>
<dbReference type="RefSeq" id="WP_281837468.1">
    <property type="nucleotide sequence ID" value="NZ_BSDY01000024.1"/>
</dbReference>
<protein>
    <submittedName>
        <fullName evidence="1">Uncharacterized protein</fullName>
    </submittedName>
</protein>
<sequence length="117" mass="13720">MLKNIDRSILWDYVKDTITDQEKEEMGETIYSADSDTLWEALELKLEQEQKEVAIFVGSRVKSSEILKRIDDEEILSYIKDQSQYYIAESVEELMEQIKVSGCMDEVTELFEMKYTG</sequence>
<reference evidence="1" key="1">
    <citation type="submission" date="2022-12" db="EMBL/GenBank/DDBJ databases">
        <title>Reference genome sequencing for broad-spectrum identification of bacterial and archaeal isolates by mass spectrometry.</title>
        <authorList>
            <person name="Sekiguchi Y."/>
            <person name="Tourlousse D.M."/>
        </authorList>
    </citation>
    <scope>NUCLEOTIDE SEQUENCE</scope>
    <source>
        <strain evidence="1">10succ1</strain>
    </source>
</reference>
<accession>A0A9W6GPY3</accession>
<evidence type="ECO:0000313" key="1">
    <source>
        <dbReference type="EMBL" id="GLI57792.1"/>
    </source>
</evidence>
<dbReference type="AlphaFoldDB" id="A0A9W6GPY3"/>